<dbReference type="AlphaFoldDB" id="A0A6B3NTD1"/>
<feature type="zinc finger region" description="dksA C4-type" evidence="4">
    <location>
        <begin position="35"/>
        <end position="59"/>
    </location>
</feature>
<keyword evidence="3" id="KW-0862">Zinc</keyword>
<dbReference type="EMBL" id="JAAHBV010000580">
    <property type="protein sequence ID" value="NER61917.1"/>
    <property type="molecule type" value="Genomic_DNA"/>
</dbReference>
<evidence type="ECO:0000256" key="3">
    <source>
        <dbReference type="ARBA" id="ARBA00022833"/>
    </source>
</evidence>
<evidence type="ECO:0000256" key="4">
    <source>
        <dbReference type="PROSITE-ProRule" id="PRU00510"/>
    </source>
</evidence>
<evidence type="ECO:0000313" key="7">
    <source>
        <dbReference type="EMBL" id="NER65419.1"/>
    </source>
</evidence>
<keyword evidence="2" id="KW-0863">Zinc-finger</keyword>
<accession>A0A6M0D2G4</accession>
<feature type="domain" description="Zinc finger DksA/TraR C4-type" evidence="5">
    <location>
        <begin position="32"/>
        <end position="65"/>
    </location>
</feature>
<dbReference type="InterPro" id="IPR000962">
    <property type="entry name" value="Znf_DskA_TraR"/>
</dbReference>
<evidence type="ECO:0000313" key="8">
    <source>
        <dbReference type="Proteomes" id="UP000480410"/>
    </source>
</evidence>
<evidence type="ECO:0000313" key="6">
    <source>
        <dbReference type="EMBL" id="NER61917.1"/>
    </source>
</evidence>
<evidence type="ECO:0000256" key="2">
    <source>
        <dbReference type="ARBA" id="ARBA00022771"/>
    </source>
</evidence>
<dbReference type="GO" id="GO:0008270">
    <property type="term" value="F:zinc ion binding"/>
    <property type="evidence" value="ECO:0007669"/>
    <property type="project" value="UniProtKB-KW"/>
</dbReference>
<dbReference type="Proteomes" id="UP000482634">
    <property type="component" value="Unassembled WGS sequence"/>
</dbReference>
<evidence type="ECO:0000259" key="5">
    <source>
        <dbReference type="Pfam" id="PF01258"/>
    </source>
</evidence>
<dbReference type="Proteomes" id="UP000480410">
    <property type="component" value="Unassembled WGS sequence"/>
</dbReference>
<evidence type="ECO:0000256" key="1">
    <source>
        <dbReference type="ARBA" id="ARBA00022723"/>
    </source>
</evidence>
<organism evidence="7 9">
    <name type="scientific">Pseudomonas brassicae</name>
    <dbReference type="NCBI Taxonomy" id="2708063"/>
    <lineage>
        <taxon>Bacteria</taxon>
        <taxon>Pseudomonadati</taxon>
        <taxon>Pseudomonadota</taxon>
        <taxon>Gammaproteobacteria</taxon>
        <taxon>Pseudomonadales</taxon>
        <taxon>Pseudomonadaceae</taxon>
        <taxon>Pseudomonas</taxon>
    </lineage>
</organism>
<dbReference type="PROSITE" id="PS51128">
    <property type="entry name" value="ZF_DKSA_2"/>
    <property type="match status" value="1"/>
</dbReference>
<dbReference type="Pfam" id="PF01258">
    <property type="entry name" value="zf-dskA_traR"/>
    <property type="match status" value="1"/>
</dbReference>
<sequence length="67" mass="7585">MADIADRANEQADYLLQVALGRRAIPSQQPSAEFCMDCGVVIPLLRRQAVSGCETCVFCQDRRERRR</sequence>
<accession>A0A6B3NTD1</accession>
<comment type="caution">
    <text evidence="7">The sequence shown here is derived from an EMBL/GenBank/DDBJ whole genome shotgun (WGS) entry which is preliminary data.</text>
</comment>
<reference evidence="8 9" key="1">
    <citation type="submission" date="2020-02" db="EMBL/GenBank/DDBJ databases">
        <title>Broccoli isolated Pseudomonas sp.</title>
        <authorList>
            <person name="Fujikawa T."/>
            <person name="Sawada H."/>
        </authorList>
    </citation>
    <scope>NUCLEOTIDE SEQUENCE [LARGE SCALE GENOMIC DNA]</scope>
    <source>
        <strain evidence="7 9">MAFF212427</strain>
        <strain evidence="6 8">MAFF212428</strain>
    </source>
</reference>
<dbReference type="RefSeq" id="WP_163947635.1">
    <property type="nucleotide sequence ID" value="NZ_JAAHBU010000268.1"/>
</dbReference>
<dbReference type="PANTHER" id="PTHR38777:SF1">
    <property type="entry name" value="DNAK SUPPRESSOR PROTEIN"/>
    <property type="match status" value="1"/>
</dbReference>
<keyword evidence="1" id="KW-0479">Metal-binding</keyword>
<proteinExistence type="predicted"/>
<protein>
    <submittedName>
        <fullName evidence="7">Transcriptional regulator</fullName>
    </submittedName>
</protein>
<keyword evidence="9" id="KW-1185">Reference proteome</keyword>
<dbReference type="GO" id="GO:1900378">
    <property type="term" value="P:positive regulation of secondary metabolite biosynthetic process"/>
    <property type="evidence" value="ECO:0007669"/>
    <property type="project" value="TreeGrafter"/>
</dbReference>
<name>A0A6B3NTD1_9PSED</name>
<gene>
    <name evidence="6" type="ORF">G3435_22080</name>
    <name evidence="7" type="ORF">G3436_18040</name>
</gene>
<dbReference type="PANTHER" id="PTHR38777">
    <property type="entry name" value="FELS-2 PROPHAGE PROTEIN"/>
    <property type="match status" value="1"/>
</dbReference>
<dbReference type="EMBL" id="JAAHBU010000268">
    <property type="protein sequence ID" value="NER65419.1"/>
    <property type="molecule type" value="Genomic_DNA"/>
</dbReference>
<evidence type="ECO:0000313" key="9">
    <source>
        <dbReference type="Proteomes" id="UP000482634"/>
    </source>
</evidence>